<dbReference type="Proteomes" id="UP000740883">
    <property type="component" value="Unassembled WGS sequence"/>
</dbReference>
<organism evidence="5 6">
    <name type="scientific">Nosema granulosis</name>
    <dbReference type="NCBI Taxonomy" id="83296"/>
    <lineage>
        <taxon>Eukaryota</taxon>
        <taxon>Fungi</taxon>
        <taxon>Fungi incertae sedis</taxon>
        <taxon>Microsporidia</taxon>
        <taxon>Nosematidae</taxon>
        <taxon>Nosema</taxon>
    </lineage>
</organism>
<dbReference type="OrthoDB" id="10248542at2759"/>
<dbReference type="GO" id="GO:0051603">
    <property type="term" value="P:proteolysis involved in protein catabolic process"/>
    <property type="evidence" value="ECO:0007669"/>
    <property type="project" value="InterPro"/>
</dbReference>
<dbReference type="PIRSF" id="PIRSF001213">
    <property type="entry name" value="Psome_endopept_beta"/>
    <property type="match status" value="1"/>
</dbReference>
<gene>
    <name evidence="5" type="primary">PRE4</name>
    <name evidence="5" type="ORF">NGRA_1073</name>
</gene>
<dbReference type="Gene3D" id="3.60.20.10">
    <property type="entry name" value="Glutamine Phosphoribosylpyrophosphate, subunit 1, domain 1"/>
    <property type="match status" value="1"/>
</dbReference>
<dbReference type="InterPro" id="IPR029055">
    <property type="entry name" value="Ntn_hydrolases_N"/>
</dbReference>
<evidence type="ECO:0000313" key="6">
    <source>
        <dbReference type="Proteomes" id="UP000740883"/>
    </source>
</evidence>
<dbReference type="PROSITE" id="PS00854">
    <property type="entry name" value="PROTEASOME_BETA_1"/>
    <property type="match status" value="1"/>
</dbReference>
<dbReference type="AlphaFoldDB" id="A0A9P6KZF8"/>
<name>A0A9P6KZF8_9MICR</name>
<dbReference type="EMBL" id="SBJO01000056">
    <property type="protein sequence ID" value="KAF9763743.1"/>
    <property type="molecule type" value="Genomic_DNA"/>
</dbReference>
<comment type="caution">
    <text evidence="5">The sequence shown here is derived from an EMBL/GenBank/DDBJ whole genome shotgun (WGS) entry which is preliminary data.</text>
</comment>
<evidence type="ECO:0000256" key="1">
    <source>
        <dbReference type="ARBA" id="ARBA00022490"/>
    </source>
</evidence>
<dbReference type="Pfam" id="PF00227">
    <property type="entry name" value="Proteasome"/>
    <property type="match status" value="1"/>
</dbReference>
<sequence>MRNFVISSGYIAFKFKDGIIMACDTQGSYGSLAKYRDIRRLVKLSPTTLSCFAGEVSDCQNLIGTLQMIIEEDKQQMSPSGFHRLTQRIIYKARSRMEPYNVSVVIGGLQKDTSNEQVVDEKGRVLGGINHLGNPHFSEAVSTGMASYIALPFLRSIELSELSREEAIKVAEEALRIMCYRSTRNSNRIQIGVVDSNGVEISEPYTFETKWEMGLLPGEQILM</sequence>
<dbReference type="InterPro" id="IPR016050">
    <property type="entry name" value="Proteasome_bsu_CS"/>
</dbReference>
<keyword evidence="6" id="KW-1185">Reference proteome</keyword>
<protein>
    <recommendedName>
        <fullName evidence="4">Proteasome subunit beta</fullName>
    </recommendedName>
</protein>
<dbReference type="PANTHER" id="PTHR32194:SF6">
    <property type="entry name" value="PROTEASOME SUBUNIT BETA"/>
    <property type="match status" value="1"/>
</dbReference>
<accession>A0A9P6KZF8</accession>
<dbReference type="GO" id="GO:0019774">
    <property type="term" value="C:proteasome core complex, beta-subunit complex"/>
    <property type="evidence" value="ECO:0007669"/>
    <property type="project" value="UniProtKB-UniRule"/>
</dbReference>
<dbReference type="SUPFAM" id="SSF56235">
    <property type="entry name" value="N-terminal nucleophile aminohydrolases (Ntn hydrolases)"/>
    <property type="match status" value="1"/>
</dbReference>
<proteinExistence type="inferred from homology"/>
<dbReference type="PANTHER" id="PTHR32194">
    <property type="entry name" value="METALLOPROTEASE TLDD"/>
    <property type="match status" value="1"/>
</dbReference>
<keyword evidence="2 4" id="KW-0647">Proteasome</keyword>
<evidence type="ECO:0000256" key="3">
    <source>
        <dbReference type="ARBA" id="ARBA00023242"/>
    </source>
</evidence>
<evidence type="ECO:0000256" key="4">
    <source>
        <dbReference type="PIRNR" id="PIRNR001213"/>
    </source>
</evidence>
<comment type="subcellular location">
    <subcellularLocation>
        <location evidence="4">Cytoplasm</location>
    </subcellularLocation>
    <subcellularLocation>
        <location evidence="4">Nucleus</location>
    </subcellularLocation>
</comment>
<dbReference type="InterPro" id="IPR016295">
    <property type="entry name" value="Proteasome_beta4"/>
</dbReference>
<keyword evidence="3 4" id="KW-0539">Nucleus</keyword>
<comment type="function">
    <text evidence="4">Non-catalytic component of the proteasome.</text>
</comment>
<dbReference type="InterPro" id="IPR001353">
    <property type="entry name" value="Proteasome_sua/b"/>
</dbReference>
<evidence type="ECO:0000313" key="5">
    <source>
        <dbReference type="EMBL" id="KAF9763743.1"/>
    </source>
</evidence>
<dbReference type="GO" id="GO:0005737">
    <property type="term" value="C:cytoplasm"/>
    <property type="evidence" value="ECO:0007669"/>
    <property type="project" value="UniProtKB-SubCell"/>
</dbReference>
<comment type="similarity">
    <text evidence="4">Belongs to the peptidase T1B family.</text>
</comment>
<dbReference type="InterPro" id="IPR023333">
    <property type="entry name" value="Proteasome_suB-type"/>
</dbReference>
<dbReference type="GO" id="GO:0005634">
    <property type="term" value="C:nucleus"/>
    <property type="evidence" value="ECO:0007669"/>
    <property type="project" value="UniProtKB-SubCell"/>
</dbReference>
<evidence type="ECO:0000256" key="2">
    <source>
        <dbReference type="ARBA" id="ARBA00022942"/>
    </source>
</evidence>
<keyword evidence="1 4" id="KW-0963">Cytoplasm</keyword>
<reference evidence="5 6" key="1">
    <citation type="journal article" date="2020" name="Genome Biol. Evol.">
        <title>Comparative genomics of strictly vertically transmitted, feminizing microsporidia endosymbionts of amphipod crustaceans.</title>
        <authorList>
            <person name="Cormier A."/>
            <person name="Chebbi M.A."/>
            <person name="Giraud I."/>
            <person name="Wattier R."/>
            <person name="Teixeira M."/>
            <person name="Gilbert C."/>
            <person name="Rigaud T."/>
            <person name="Cordaux R."/>
        </authorList>
    </citation>
    <scope>NUCLEOTIDE SEQUENCE [LARGE SCALE GENOMIC DNA]</scope>
    <source>
        <strain evidence="5 6">Ou3-Ou53</strain>
    </source>
</reference>